<reference evidence="1 2" key="1">
    <citation type="submission" date="2019-09" db="EMBL/GenBank/DDBJ databases">
        <title>A chromosome-level genome assembly of the Chinese tupelo Nyssa sinensis.</title>
        <authorList>
            <person name="Yang X."/>
            <person name="Kang M."/>
            <person name="Yang Y."/>
            <person name="Xiong H."/>
            <person name="Wang M."/>
            <person name="Zhang Z."/>
            <person name="Wang Z."/>
            <person name="Wu H."/>
            <person name="Ma T."/>
            <person name="Liu J."/>
            <person name="Xi Z."/>
        </authorList>
    </citation>
    <scope>NUCLEOTIDE SEQUENCE [LARGE SCALE GENOMIC DNA]</scope>
    <source>
        <strain evidence="1">J267</strain>
        <tissue evidence="1">Leaf</tissue>
    </source>
</reference>
<evidence type="ECO:0000313" key="1">
    <source>
        <dbReference type="EMBL" id="KAA8542215.1"/>
    </source>
</evidence>
<name>A0A5J5BGG3_9ASTE</name>
<keyword evidence="2" id="KW-1185">Reference proteome</keyword>
<dbReference type="EMBL" id="CM018035">
    <property type="protein sequence ID" value="KAA8542215.1"/>
    <property type="molecule type" value="Genomic_DNA"/>
</dbReference>
<dbReference type="PANTHER" id="PTHR34665">
    <property type="entry name" value="DUF3741 DOMAIN-CONTAINING PROTEIN"/>
    <property type="match status" value="1"/>
</dbReference>
<protein>
    <submittedName>
        <fullName evidence="1">Uncharacterized protein</fullName>
    </submittedName>
</protein>
<proteinExistence type="predicted"/>
<gene>
    <name evidence="1" type="ORF">F0562_023367</name>
</gene>
<organism evidence="1 2">
    <name type="scientific">Nyssa sinensis</name>
    <dbReference type="NCBI Taxonomy" id="561372"/>
    <lineage>
        <taxon>Eukaryota</taxon>
        <taxon>Viridiplantae</taxon>
        <taxon>Streptophyta</taxon>
        <taxon>Embryophyta</taxon>
        <taxon>Tracheophyta</taxon>
        <taxon>Spermatophyta</taxon>
        <taxon>Magnoliopsida</taxon>
        <taxon>eudicotyledons</taxon>
        <taxon>Gunneridae</taxon>
        <taxon>Pentapetalae</taxon>
        <taxon>asterids</taxon>
        <taxon>Cornales</taxon>
        <taxon>Nyssaceae</taxon>
        <taxon>Nyssa</taxon>
    </lineage>
</organism>
<dbReference type="OrthoDB" id="1921290at2759"/>
<evidence type="ECO:0000313" key="2">
    <source>
        <dbReference type="Proteomes" id="UP000325577"/>
    </source>
</evidence>
<accession>A0A5J5BGG3</accession>
<dbReference type="AlphaFoldDB" id="A0A5J5BGG3"/>
<sequence length="295" mass="34028">MKKKLELEDEHEHELEILKAVAQAWHSHSSSTSRPTNEFDAYRLNFKSKPSRFKLEAMNKPLAKDHGSTHWDFGQSLWDSYEIVTVSKRLEAGLVLDHQFSALDDTNRIVKKPKESKNSLRNLFNRVSSRRFNEADIPREAGCPLAKLKVLVLLLDEGISFRDFFFNNFEISISIRIFCGFLRLNKLNFLLGLRGTRLGATLLFLFISNLLVEDHVNIWEVREVRGNTCNPFHCPDMSKVFIRAGFPTSVVLCNEIRAALHCFFASLHNQYDRRFNYFCGGNKMPKHVEGLNGFS</sequence>
<dbReference type="Proteomes" id="UP000325577">
    <property type="component" value="Linkage Group LG12"/>
</dbReference>
<dbReference type="PANTHER" id="PTHR34665:SF1">
    <property type="entry name" value="OS02G0595200 PROTEIN"/>
    <property type="match status" value="1"/>
</dbReference>